<dbReference type="PROSITE" id="PS50102">
    <property type="entry name" value="RRM"/>
    <property type="match status" value="1"/>
</dbReference>
<evidence type="ECO:0000259" key="3">
    <source>
        <dbReference type="PROSITE" id="PS50102"/>
    </source>
</evidence>
<protein>
    <submittedName>
        <fullName evidence="4">DgyrCDS4587</fullName>
    </submittedName>
</protein>
<dbReference type="AlphaFoldDB" id="A0A7I8VK33"/>
<dbReference type="Gene3D" id="3.30.70.330">
    <property type="match status" value="1"/>
</dbReference>
<dbReference type="InterPro" id="IPR035979">
    <property type="entry name" value="RBD_domain_sf"/>
</dbReference>
<feature type="domain" description="RRM" evidence="3">
    <location>
        <begin position="7"/>
        <end position="80"/>
    </location>
</feature>
<reference evidence="4 5" key="1">
    <citation type="submission" date="2020-08" db="EMBL/GenBank/DDBJ databases">
        <authorList>
            <person name="Hejnol A."/>
        </authorList>
    </citation>
    <scope>NUCLEOTIDE SEQUENCE [LARGE SCALE GENOMIC DNA]</scope>
</reference>
<organism evidence="4 5">
    <name type="scientific">Dimorphilus gyrociliatus</name>
    <dbReference type="NCBI Taxonomy" id="2664684"/>
    <lineage>
        <taxon>Eukaryota</taxon>
        <taxon>Metazoa</taxon>
        <taxon>Spiralia</taxon>
        <taxon>Lophotrochozoa</taxon>
        <taxon>Annelida</taxon>
        <taxon>Polychaeta</taxon>
        <taxon>Polychaeta incertae sedis</taxon>
        <taxon>Dinophilidae</taxon>
        <taxon>Dimorphilus</taxon>
    </lineage>
</organism>
<evidence type="ECO:0000313" key="4">
    <source>
        <dbReference type="EMBL" id="CAD5115630.1"/>
    </source>
</evidence>
<gene>
    <name evidence="4" type="ORF">DGYR_LOCUS4350</name>
</gene>
<dbReference type="Pfam" id="PF00076">
    <property type="entry name" value="RRM_1"/>
    <property type="match status" value="1"/>
</dbReference>
<dbReference type="SMART" id="SM00360">
    <property type="entry name" value="RRM"/>
    <property type="match status" value="1"/>
</dbReference>
<evidence type="ECO:0000313" key="5">
    <source>
        <dbReference type="Proteomes" id="UP000549394"/>
    </source>
</evidence>
<evidence type="ECO:0000256" key="1">
    <source>
        <dbReference type="PROSITE-ProRule" id="PRU00176"/>
    </source>
</evidence>
<proteinExistence type="predicted"/>
<dbReference type="EMBL" id="CAJFCJ010000006">
    <property type="protein sequence ID" value="CAD5115630.1"/>
    <property type="molecule type" value="Genomic_DNA"/>
</dbReference>
<dbReference type="CDD" id="cd00590">
    <property type="entry name" value="RRM_SF"/>
    <property type="match status" value="1"/>
</dbReference>
<dbReference type="SUPFAM" id="SSF54928">
    <property type="entry name" value="RNA-binding domain, RBD"/>
    <property type="match status" value="1"/>
</dbReference>
<name>A0A7I8VK33_9ANNE</name>
<feature type="region of interest" description="Disordered" evidence="2">
    <location>
        <begin position="196"/>
        <end position="229"/>
    </location>
</feature>
<comment type="caution">
    <text evidence="4">The sequence shown here is derived from an EMBL/GenBank/DDBJ whole genome shotgun (WGS) entry which is preliminary data.</text>
</comment>
<dbReference type="Proteomes" id="UP000549394">
    <property type="component" value="Unassembled WGS sequence"/>
</dbReference>
<dbReference type="GO" id="GO:0003723">
    <property type="term" value="F:RNA binding"/>
    <property type="evidence" value="ECO:0007669"/>
    <property type="project" value="UniProtKB-UniRule"/>
</dbReference>
<sequence>MSDEDLLKIWVGNFPYGTTEEELRNIFESYKIRSVDLVNTTEAGKTASAILIVEDPELAVRQMDGYTFKGRPIGVRIANKISPDRRNNTHQLDRCKILIQQVQPMLYNILDKCSYCTAIKSLITELSWTLQEDHHTNGLSHNATASQHHAHGAIRDHMLTVPSQYVAAAENYPYSKPEAYMTQPFQYRPYSNSASPVPPGVAISSRPPRNFVQSPPNHIRSAPQPNLPW</sequence>
<dbReference type="InterPro" id="IPR012677">
    <property type="entry name" value="Nucleotide-bd_a/b_plait_sf"/>
</dbReference>
<accession>A0A7I8VK33</accession>
<keyword evidence="1" id="KW-0694">RNA-binding</keyword>
<evidence type="ECO:0000256" key="2">
    <source>
        <dbReference type="SAM" id="MobiDB-lite"/>
    </source>
</evidence>
<dbReference type="OrthoDB" id="1879688at2759"/>
<keyword evidence="5" id="KW-1185">Reference proteome</keyword>
<dbReference type="InterPro" id="IPR000504">
    <property type="entry name" value="RRM_dom"/>
</dbReference>